<dbReference type="EMBL" id="CADEAL010004320">
    <property type="protein sequence ID" value="CAB1456969.1"/>
    <property type="molecule type" value="Genomic_DNA"/>
</dbReference>
<evidence type="ECO:0000313" key="2">
    <source>
        <dbReference type="EMBL" id="CAB1456969.1"/>
    </source>
</evidence>
<proteinExistence type="predicted"/>
<evidence type="ECO:0000313" key="3">
    <source>
        <dbReference type="Proteomes" id="UP001153269"/>
    </source>
</evidence>
<dbReference type="AlphaFoldDB" id="A0A9N7VWB3"/>
<accession>A0A9N7VWB3</accession>
<keyword evidence="3" id="KW-1185">Reference proteome</keyword>
<reference evidence="2" key="1">
    <citation type="submission" date="2020-03" db="EMBL/GenBank/DDBJ databases">
        <authorList>
            <person name="Weist P."/>
        </authorList>
    </citation>
    <scope>NUCLEOTIDE SEQUENCE</scope>
</reference>
<evidence type="ECO:0000256" key="1">
    <source>
        <dbReference type="SAM" id="MobiDB-lite"/>
    </source>
</evidence>
<gene>
    <name evidence="2" type="ORF">PLEPLA_LOCUS44772</name>
</gene>
<sequence length="135" mass="14169">MPADSIGAAPLLELMGAHSEDLSSWRKQPEAKPLLLGFMSANGPSVHAEVNLDRPGSGSGVPGVTTTRLRGREPPNQASSQQPAGLSSALREVIYQTPPSTAADCPRAHCYPDPVLGGHSPGDHLLTHQEHAQIL</sequence>
<dbReference type="Proteomes" id="UP001153269">
    <property type="component" value="Unassembled WGS sequence"/>
</dbReference>
<comment type="caution">
    <text evidence="2">The sequence shown here is derived from an EMBL/GenBank/DDBJ whole genome shotgun (WGS) entry which is preliminary data.</text>
</comment>
<organism evidence="2 3">
    <name type="scientific">Pleuronectes platessa</name>
    <name type="common">European plaice</name>
    <dbReference type="NCBI Taxonomy" id="8262"/>
    <lineage>
        <taxon>Eukaryota</taxon>
        <taxon>Metazoa</taxon>
        <taxon>Chordata</taxon>
        <taxon>Craniata</taxon>
        <taxon>Vertebrata</taxon>
        <taxon>Euteleostomi</taxon>
        <taxon>Actinopterygii</taxon>
        <taxon>Neopterygii</taxon>
        <taxon>Teleostei</taxon>
        <taxon>Neoteleostei</taxon>
        <taxon>Acanthomorphata</taxon>
        <taxon>Carangaria</taxon>
        <taxon>Pleuronectiformes</taxon>
        <taxon>Pleuronectoidei</taxon>
        <taxon>Pleuronectidae</taxon>
        <taxon>Pleuronectes</taxon>
    </lineage>
</organism>
<feature type="region of interest" description="Disordered" evidence="1">
    <location>
        <begin position="47"/>
        <end position="107"/>
    </location>
</feature>
<protein>
    <submittedName>
        <fullName evidence="2">Uncharacterized protein</fullName>
    </submittedName>
</protein>
<feature type="compositionally biased region" description="Polar residues" evidence="1">
    <location>
        <begin position="76"/>
        <end position="85"/>
    </location>
</feature>
<name>A0A9N7VWB3_PLEPL</name>